<name>A0ABY1ZIQ4_9GAMM</name>
<feature type="transmembrane region" description="Helical" evidence="1">
    <location>
        <begin position="35"/>
        <end position="53"/>
    </location>
</feature>
<keyword evidence="1" id="KW-0812">Transmembrane</keyword>
<organism evidence="2 3">
    <name type="scientific">Marinobacter halodurans</name>
    <dbReference type="NCBI Taxonomy" id="2528979"/>
    <lineage>
        <taxon>Bacteria</taxon>
        <taxon>Pseudomonadati</taxon>
        <taxon>Pseudomonadota</taxon>
        <taxon>Gammaproteobacteria</taxon>
        <taxon>Pseudomonadales</taxon>
        <taxon>Marinobacteraceae</taxon>
        <taxon>Marinobacter</taxon>
    </lineage>
</organism>
<evidence type="ECO:0008006" key="4">
    <source>
        <dbReference type="Google" id="ProtNLM"/>
    </source>
</evidence>
<keyword evidence="1" id="KW-0472">Membrane</keyword>
<keyword evidence="1" id="KW-1133">Transmembrane helix</keyword>
<evidence type="ECO:0000313" key="2">
    <source>
        <dbReference type="EMBL" id="TBW51843.1"/>
    </source>
</evidence>
<proteinExistence type="predicted"/>
<dbReference type="Proteomes" id="UP000313645">
    <property type="component" value="Unassembled WGS sequence"/>
</dbReference>
<accession>A0ABY1ZIQ4</accession>
<protein>
    <recommendedName>
        <fullName evidence="4">Flp family type IVb pilin</fullName>
    </recommendedName>
</protein>
<gene>
    <name evidence="2" type="ORF">EZI54_16515</name>
</gene>
<reference evidence="2 3" key="1">
    <citation type="submission" date="2019-02" db="EMBL/GenBank/DDBJ databases">
        <title>Marinobacter halodurans sp. nov., a marine bacterium isolated from sea tidal flat.</title>
        <authorList>
            <person name="Yoo Y."/>
            <person name="Lee D.W."/>
            <person name="Kim B.S."/>
            <person name="Kim J.-J."/>
        </authorList>
    </citation>
    <scope>NUCLEOTIDE SEQUENCE [LARGE SCALE GENOMIC DNA]</scope>
    <source>
        <strain evidence="2 3">YJ-S3-2</strain>
    </source>
</reference>
<comment type="caution">
    <text evidence="2">The sequence shown here is derived from an EMBL/GenBank/DDBJ whole genome shotgun (WGS) entry which is preliminary data.</text>
</comment>
<evidence type="ECO:0000256" key="1">
    <source>
        <dbReference type="SAM" id="Phobius"/>
    </source>
</evidence>
<keyword evidence="3" id="KW-1185">Reference proteome</keyword>
<dbReference type="RefSeq" id="WP_131482990.1">
    <property type="nucleotide sequence ID" value="NZ_SJDL01000029.1"/>
</dbReference>
<dbReference type="EMBL" id="SJDL01000029">
    <property type="protein sequence ID" value="TBW51843.1"/>
    <property type="molecule type" value="Genomic_DNA"/>
</dbReference>
<evidence type="ECO:0000313" key="3">
    <source>
        <dbReference type="Proteomes" id="UP000313645"/>
    </source>
</evidence>
<sequence>MKRTTMPKNVSPTALFVRAQTFRAGKPGSQRGASALEYIVLAAAIIGIVTLLITQTDVGTTFTGAFEGLFDDAANPGA</sequence>